<reference evidence="1 2" key="1">
    <citation type="submission" date="2021-03" db="EMBL/GenBank/DDBJ databases">
        <title>Sequencing the genomes of 1000 actinobacteria strains.</title>
        <authorList>
            <person name="Klenk H.-P."/>
        </authorList>
    </citation>
    <scope>NUCLEOTIDE SEQUENCE [LARGE SCALE GENOMIC DNA]</scope>
    <source>
        <strain evidence="1 2">DSM 46670</strain>
    </source>
</reference>
<name>A0ABS4TBM1_9PSEU</name>
<accession>A0ABS4TBM1</accession>
<evidence type="ECO:0000313" key="1">
    <source>
        <dbReference type="EMBL" id="MBP2321384.1"/>
    </source>
</evidence>
<dbReference type="RefSeq" id="WP_209636233.1">
    <property type="nucleotide sequence ID" value="NZ_JAGINW010000001.1"/>
</dbReference>
<keyword evidence="2" id="KW-1185">Reference proteome</keyword>
<proteinExistence type="predicted"/>
<dbReference type="EMBL" id="JAGINW010000001">
    <property type="protein sequence ID" value="MBP2321384.1"/>
    <property type="molecule type" value="Genomic_DNA"/>
</dbReference>
<comment type="caution">
    <text evidence="1">The sequence shown here is derived from an EMBL/GenBank/DDBJ whole genome shotgun (WGS) entry which is preliminary data.</text>
</comment>
<dbReference type="Proteomes" id="UP001519332">
    <property type="component" value="Unassembled WGS sequence"/>
</dbReference>
<gene>
    <name evidence="1" type="ORF">JOF56_001769</name>
</gene>
<sequence>MTPEQRRMRASIAAHIRWANTVDRAAAMEPARRGLADKFEHEADPEGVLSPAERAKRAENLRKAHMTRMALKSSLARARRKQGTA</sequence>
<organism evidence="1 2">
    <name type="scientific">Kibdelosporangium banguiense</name>
    <dbReference type="NCBI Taxonomy" id="1365924"/>
    <lineage>
        <taxon>Bacteria</taxon>
        <taxon>Bacillati</taxon>
        <taxon>Actinomycetota</taxon>
        <taxon>Actinomycetes</taxon>
        <taxon>Pseudonocardiales</taxon>
        <taxon>Pseudonocardiaceae</taxon>
        <taxon>Kibdelosporangium</taxon>
    </lineage>
</organism>
<protein>
    <submittedName>
        <fullName evidence="1">Uncharacterized protein</fullName>
    </submittedName>
</protein>
<evidence type="ECO:0000313" key="2">
    <source>
        <dbReference type="Proteomes" id="UP001519332"/>
    </source>
</evidence>